<feature type="transmembrane region" description="Helical" evidence="8">
    <location>
        <begin position="256"/>
        <end position="280"/>
    </location>
</feature>
<gene>
    <name evidence="10" type="ORF">HNR20_005488</name>
</gene>
<comment type="caution">
    <text evidence="10">The sequence shown here is derived from an EMBL/GenBank/DDBJ whole genome shotgun (WGS) entry which is preliminary data.</text>
</comment>
<evidence type="ECO:0000256" key="5">
    <source>
        <dbReference type="ARBA" id="ARBA00022989"/>
    </source>
</evidence>
<evidence type="ECO:0000256" key="7">
    <source>
        <dbReference type="SAM" id="MobiDB-lite"/>
    </source>
</evidence>
<feature type="transmembrane region" description="Helical" evidence="8">
    <location>
        <begin position="88"/>
        <end position="111"/>
    </location>
</feature>
<keyword evidence="3" id="KW-1003">Cell membrane</keyword>
<dbReference type="SUPFAM" id="SSF103473">
    <property type="entry name" value="MFS general substrate transporter"/>
    <property type="match status" value="1"/>
</dbReference>
<feature type="transmembrane region" description="Helical" evidence="8">
    <location>
        <begin position="347"/>
        <end position="369"/>
    </location>
</feature>
<dbReference type="InterPro" id="IPR036259">
    <property type="entry name" value="MFS_trans_sf"/>
</dbReference>
<dbReference type="Proteomes" id="UP000586947">
    <property type="component" value="Unassembled WGS sequence"/>
</dbReference>
<evidence type="ECO:0000313" key="10">
    <source>
        <dbReference type="EMBL" id="MBB5480983.1"/>
    </source>
</evidence>
<dbReference type="CDD" id="cd17321">
    <property type="entry name" value="MFS_MMR_MDR_like"/>
    <property type="match status" value="1"/>
</dbReference>
<feature type="region of interest" description="Disordered" evidence="7">
    <location>
        <begin position="513"/>
        <end position="538"/>
    </location>
</feature>
<protein>
    <submittedName>
        <fullName evidence="10">EmrB/QacA subfamily drug resistance transporter</fullName>
    </submittedName>
</protein>
<feature type="compositionally biased region" description="Basic and acidic residues" evidence="7">
    <location>
        <begin position="513"/>
        <end position="526"/>
    </location>
</feature>
<dbReference type="GO" id="GO:0022857">
    <property type="term" value="F:transmembrane transporter activity"/>
    <property type="evidence" value="ECO:0007669"/>
    <property type="project" value="InterPro"/>
</dbReference>
<feature type="transmembrane region" description="Helical" evidence="8">
    <location>
        <begin position="485"/>
        <end position="504"/>
    </location>
</feature>
<dbReference type="Pfam" id="PF07690">
    <property type="entry name" value="MFS_1"/>
    <property type="match status" value="1"/>
</dbReference>
<keyword evidence="4 8" id="KW-0812">Transmembrane</keyword>
<comment type="subcellular location">
    <subcellularLocation>
        <location evidence="1">Cell membrane</location>
        <topology evidence="1">Multi-pass membrane protein</topology>
    </subcellularLocation>
</comment>
<evidence type="ECO:0000256" key="2">
    <source>
        <dbReference type="ARBA" id="ARBA00022448"/>
    </source>
</evidence>
<feature type="transmembrane region" description="Helical" evidence="8">
    <location>
        <begin position="214"/>
        <end position="235"/>
    </location>
</feature>
<feature type="domain" description="Major facilitator superfamily (MFS) profile" evidence="9">
    <location>
        <begin position="1"/>
        <end position="512"/>
    </location>
</feature>
<keyword evidence="6 8" id="KW-0472">Membrane</keyword>
<dbReference type="InterPro" id="IPR011701">
    <property type="entry name" value="MFS"/>
</dbReference>
<name>A0A840VUI4_9ACTN</name>
<dbReference type="Gene3D" id="1.20.1250.20">
    <property type="entry name" value="MFS general substrate transporter like domains"/>
    <property type="match status" value="1"/>
</dbReference>
<feature type="transmembrane region" description="Helical" evidence="8">
    <location>
        <begin position="292"/>
        <end position="309"/>
    </location>
</feature>
<keyword evidence="11" id="KW-1185">Reference proteome</keyword>
<dbReference type="PANTHER" id="PTHR42718">
    <property type="entry name" value="MAJOR FACILITATOR SUPERFAMILY MULTIDRUG TRANSPORTER MFSC"/>
    <property type="match status" value="1"/>
</dbReference>
<proteinExistence type="predicted"/>
<evidence type="ECO:0000256" key="1">
    <source>
        <dbReference type="ARBA" id="ARBA00004651"/>
    </source>
</evidence>
<evidence type="ECO:0000256" key="8">
    <source>
        <dbReference type="SAM" id="Phobius"/>
    </source>
</evidence>
<feature type="transmembrane region" description="Helical" evidence="8">
    <location>
        <begin position="33"/>
        <end position="51"/>
    </location>
</feature>
<keyword evidence="5 8" id="KW-1133">Transmembrane helix</keyword>
<dbReference type="GO" id="GO:0005886">
    <property type="term" value="C:plasma membrane"/>
    <property type="evidence" value="ECO:0007669"/>
    <property type="project" value="UniProtKB-SubCell"/>
</dbReference>
<feature type="transmembrane region" description="Helical" evidence="8">
    <location>
        <begin position="149"/>
        <end position="170"/>
    </location>
</feature>
<evidence type="ECO:0000313" key="11">
    <source>
        <dbReference type="Proteomes" id="UP000586947"/>
    </source>
</evidence>
<feature type="transmembrane region" description="Helical" evidence="8">
    <location>
        <begin position="182"/>
        <end position="202"/>
    </location>
</feature>
<evidence type="ECO:0000256" key="6">
    <source>
        <dbReference type="ARBA" id="ARBA00023136"/>
    </source>
</evidence>
<evidence type="ECO:0000256" key="3">
    <source>
        <dbReference type="ARBA" id="ARBA00022475"/>
    </source>
</evidence>
<dbReference type="InterPro" id="IPR004638">
    <property type="entry name" value="EmrB-like"/>
</dbReference>
<feature type="transmembrane region" description="Helical" evidence="8">
    <location>
        <begin position="63"/>
        <end position="82"/>
    </location>
</feature>
<dbReference type="AlphaFoldDB" id="A0A840VUI4"/>
<sequence length="538" mass="56509">MSLASFMTSLDMTIINIAMPSVVRDLNASLTTVAWAANAYLIVVAVLVIVTGRLGDLYGPRRLFVMGSLLFTLASAACGFAQSEGQLIAARAVQGLGAALVYPQSMSIIVATFPPQRRGGAMGLWTAVSALASILGPVIGGTLTSFLSWRYVFFLNLPVGVIMIALCLAAVPPLKRGRRQPLHLQAVILSTAALVCLTFGLVEGDRFEWGVIWGPLSIPLLLVLSVVLAVAFVVLQKKRQDRTPLVPFELFELTNFRLMIIVTTILSIGIVGTSVPLSLYVQAALGYSPLKVGLVMTPMFLSMAFVAPFAGKLSDRLSARYVLMTGLSLYAAGMALVVWVSSTTTPWQHFVPGLVVAGVGAGCTFAPMNSIAMHDVRPPQAGAAAALMMTARQLASVFAAAVPIALLQGQLVRRMPEEAAALAPTLPAGVGEPFVNAFRQASASGPDQTVSEVLDAVRRSGASPDAVEAAGRAAHTVYNDSFVTALRPALIVPIGLLLVGVVFASRVVPADRRAPAAADDNDHSGVAEETDALPRPVS</sequence>
<feature type="transmembrane region" description="Helical" evidence="8">
    <location>
        <begin position="321"/>
        <end position="341"/>
    </location>
</feature>
<feature type="transmembrane region" description="Helical" evidence="8">
    <location>
        <begin position="381"/>
        <end position="406"/>
    </location>
</feature>
<feature type="transmembrane region" description="Helical" evidence="8">
    <location>
        <begin position="123"/>
        <end position="143"/>
    </location>
</feature>
<reference evidence="10 11" key="1">
    <citation type="submission" date="2020-08" db="EMBL/GenBank/DDBJ databases">
        <title>Sequencing the genomes of 1000 actinobacteria strains.</title>
        <authorList>
            <person name="Klenk H.-P."/>
        </authorList>
    </citation>
    <scope>NUCLEOTIDE SEQUENCE [LARGE SCALE GENOMIC DNA]</scope>
    <source>
        <strain evidence="10 11">DSM 103125</strain>
    </source>
</reference>
<evidence type="ECO:0000259" key="9">
    <source>
        <dbReference type="PROSITE" id="PS50850"/>
    </source>
</evidence>
<dbReference type="PANTHER" id="PTHR42718:SF46">
    <property type="entry name" value="BLR6921 PROTEIN"/>
    <property type="match status" value="1"/>
</dbReference>
<dbReference type="NCBIfam" id="TIGR00711">
    <property type="entry name" value="efflux_EmrB"/>
    <property type="match status" value="1"/>
</dbReference>
<accession>A0A840VUI4</accession>
<dbReference type="EMBL" id="JACHDP010000001">
    <property type="protein sequence ID" value="MBB5480983.1"/>
    <property type="molecule type" value="Genomic_DNA"/>
</dbReference>
<dbReference type="InterPro" id="IPR020846">
    <property type="entry name" value="MFS_dom"/>
</dbReference>
<dbReference type="PROSITE" id="PS50850">
    <property type="entry name" value="MFS"/>
    <property type="match status" value="1"/>
</dbReference>
<evidence type="ECO:0000256" key="4">
    <source>
        <dbReference type="ARBA" id="ARBA00022692"/>
    </source>
</evidence>
<dbReference type="Gene3D" id="1.20.1720.10">
    <property type="entry name" value="Multidrug resistance protein D"/>
    <property type="match status" value="1"/>
</dbReference>
<dbReference type="RefSeq" id="WP_184185719.1">
    <property type="nucleotide sequence ID" value="NZ_BMNF01000004.1"/>
</dbReference>
<organism evidence="10 11">
    <name type="scientific">Micromonospora parathelypteridis</name>
    <dbReference type="NCBI Taxonomy" id="1839617"/>
    <lineage>
        <taxon>Bacteria</taxon>
        <taxon>Bacillati</taxon>
        <taxon>Actinomycetota</taxon>
        <taxon>Actinomycetes</taxon>
        <taxon>Micromonosporales</taxon>
        <taxon>Micromonosporaceae</taxon>
        <taxon>Micromonospora</taxon>
    </lineage>
</organism>
<keyword evidence="2" id="KW-0813">Transport</keyword>